<sequence length="204" mass="21689">MIFADSLHPPAHAKALIFDCDGTLADTFAAHYRAFRAALAPFGIDFRADFYAARLGWSRKALLEAVAQETGTAFDAEAVAARNAPLFLAHIDAVQAIPATEALVRACYGKLKLGVCSGGQKGIVEATLKAIGLYERFDAVVAFEDTGVGKPAPDLYLEACRRLGIAPSEAHAYEDSDEGIEAAHTAGLSVSDVRPFYSPDPSGW</sequence>
<dbReference type="InterPro" id="IPR051806">
    <property type="entry name" value="HAD-like_SPP"/>
</dbReference>
<dbReference type="InterPro" id="IPR023198">
    <property type="entry name" value="PGP-like_dom2"/>
</dbReference>
<dbReference type="PANTHER" id="PTHR43481">
    <property type="entry name" value="FRUCTOSE-1-PHOSPHATE PHOSPHATASE"/>
    <property type="match status" value="1"/>
</dbReference>
<dbReference type="SFLD" id="SFLDS00003">
    <property type="entry name" value="Haloacid_Dehalogenase"/>
    <property type="match status" value="1"/>
</dbReference>
<evidence type="ECO:0000313" key="1">
    <source>
        <dbReference type="EMBL" id="MDC7695160.1"/>
    </source>
</evidence>
<accession>A0ABT5IG42</accession>
<comment type="caution">
    <text evidence="1">The sequence shown here is derived from an EMBL/GenBank/DDBJ whole genome shotgun (WGS) entry which is preliminary data.</text>
</comment>
<organism evidence="1 2">
    <name type="scientific">Asticcacaulis currens</name>
    <dbReference type="NCBI Taxonomy" id="2984210"/>
    <lineage>
        <taxon>Bacteria</taxon>
        <taxon>Pseudomonadati</taxon>
        <taxon>Pseudomonadota</taxon>
        <taxon>Alphaproteobacteria</taxon>
        <taxon>Caulobacterales</taxon>
        <taxon>Caulobacteraceae</taxon>
        <taxon>Asticcacaulis</taxon>
    </lineage>
</organism>
<dbReference type="PANTHER" id="PTHR43481:SF4">
    <property type="entry name" value="GLYCEROL-1-PHOSPHATE PHOSPHOHYDROLASE 1-RELATED"/>
    <property type="match status" value="1"/>
</dbReference>
<dbReference type="Gene3D" id="1.10.150.240">
    <property type="entry name" value="Putative phosphatase, domain 2"/>
    <property type="match status" value="1"/>
</dbReference>
<dbReference type="InterPro" id="IPR023214">
    <property type="entry name" value="HAD_sf"/>
</dbReference>
<proteinExistence type="predicted"/>
<dbReference type="InterPro" id="IPR006439">
    <property type="entry name" value="HAD-SF_hydro_IA"/>
</dbReference>
<dbReference type="CDD" id="cd07505">
    <property type="entry name" value="HAD_BPGM-like"/>
    <property type="match status" value="1"/>
</dbReference>
<dbReference type="RefSeq" id="WP_272741843.1">
    <property type="nucleotide sequence ID" value="NZ_JAQQKW010000007.1"/>
</dbReference>
<dbReference type="Pfam" id="PF00702">
    <property type="entry name" value="Hydrolase"/>
    <property type="match status" value="1"/>
</dbReference>
<keyword evidence="2" id="KW-1185">Reference proteome</keyword>
<dbReference type="Proteomes" id="UP001216595">
    <property type="component" value="Unassembled WGS sequence"/>
</dbReference>
<protein>
    <submittedName>
        <fullName evidence="1">HAD family phosphatase</fullName>
    </submittedName>
</protein>
<reference evidence="1 2" key="1">
    <citation type="submission" date="2023-01" db="EMBL/GenBank/DDBJ databases">
        <title>Novel species of the genus Asticcacaulis isolated from rivers.</title>
        <authorList>
            <person name="Lu H."/>
        </authorList>
    </citation>
    <scope>NUCLEOTIDE SEQUENCE [LARGE SCALE GENOMIC DNA]</scope>
    <source>
        <strain evidence="1 2">DXS10W</strain>
    </source>
</reference>
<dbReference type="EMBL" id="JAQQKW010000007">
    <property type="protein sequence ID" value="MDC7695160.1"/>
    <property type="molecule type" value="Genomic_DNA"/>
</dbReference>
<dbReference type="PRINTS" id="PR00413">
    <property type="entry name" value="HADHALOGNASE"/>
</dbReference>
<dbReference type="Gene3D" id="3.40.50.1000">
    <property type="entry name" value="HAD superfamily/HAD-like"/>
    <property type="match status" value="1"/>
</dbReference>
<gene>
    <name evidence="1" type="ORF">PQU94_12805</name>
</gene>
<dbReference type="SFLD" id="SFLDG01129">
    <property type="entry name" value="C1.5:_HAD__Beta-PGM__Phosphata"/>
    <property type="match status" value="1"/>
</dbReference>
<evidence type="ECO:0000313" key="2">
    <source>
        <dbReference type="Proteomes" id="UP001216595"/>
    </source>
</evidence>
<dbReference type="NCBIfam" id="TIGR01509">
    <property type="entry name" value="HAD-SF-IA-v3"/>
    <property type="match status" value="1"/>
</dbReference>
<name>A0ABT5IG42_9CAUL</name>
<dbReference type="SUPFAM" id="SSF56784">
    <property type="entry name" value="HAD-like"/>
    <property type="match status" value="1"/>
</dbReference>
<dbReference type="InterPro" id="IPR036412">
    <property type="entry name" value="HAD-like_sf"/>
</dbReference>